<evidence type="ECO:0000313" key="2">
    <source>
        <dbReference type="EMBL" id="OWK34409.1"/>
    </source>
</evidence>
<reference evidence="3" key="1">
    <citation type="submission" date="2017-06" db="EMBL/GenBank/DDBJ databases">
        <title>Genome analysis of Fimbriiglobus ruber SP5, the first member of the order Planctomycetales with confirmed chitinolytic capability.</title>
        <authorList>
            <person name="Ravin N.V."/>
            <person name="Rakitin A.L."/>
            <person name="Ivanova A.A."/>
            <person name="Beletsky A.V."/>
            <person name="Kulichevskaya I.S."/>
            <person name="Mardanov A.V."/>
            <person name="Dedysh S.N."/>
        </authorList>
    </citation>
    <scope>NUCLEOTIDE SEQUENCE [LARGE SCALE GENOMIC DNA]</scope>
    <source>
        <strain evidence="3">SP5</strain>
    </source>
</reference>
<accession>A0A225DB91</accession>
<gene>
    <name evidence="2" type="ORF">FRUB_10380</name>
</gene>
<feature type="compositionally biased region" description="Basic and acidic residues" evidence="1">
    <location>
        <begin position="102"/>
        <end position="121"/>
    </location>
</feature>
<sequence>MDRQVRAGQIDAVTAAVTARQTALGPKAADEPDTRPRSRVAETVGDLEDQRGRMNDPAYRAAGRPITSCHVESTIQQINQQVKGTEKFGTGAGAEAIRPIRADRLSETEPRAAFWDRRRENQTGGRIQKSLAA</sequence>
<dbReference type="Proteomes" id="UP000214646">
    <property type="component" value="Unassembled WGS sequence"/>
</dbReference>
<dbReference type="EMBL" id="NIDE01000020">
    <property type="protein sequence ID" value="OWK34409.1"/>
    <property type="molecule type" value="Genomic_DNA"/>
</dbReference>
<proteinExistence type="predicted"/>
<name>A0A225DB91_9BACT</name>
<comment type="caution">
    <text evidence="2">The sequence shown here is derived from an EMBL/GenBank/DDBJ whole genome shotgun (WGS) entry which is preliminary data.</text>
</comment>
<protein>
    <submittedName>
        <fullName evidence="2">Uncharacterized protein</fullName>
    </submittedName>
</protein>
<dbReference type="AlphaFoldDB" id="A0A225DB91"/>
<feature type="compositionally biased region" description="Basic and acidic residues" evidence="1">
    <location>
        <begin position="28"/>
        <end position="40"/>
    </location>
</feature>
<keyword evidence="3" id="KW-1185">Reference proteome</keyword>
<evidence type="ECO:0000256" key="1">
    <source>
        <dbReference type="SAM" id="MobiDB-lite"/>
    </source>
</evidence>
<organism evidence="2 3">
    <name type="scientific">Fimbriiglobus ruber</name>
    <dbReference type="NCBI Taxonomy" id="1908690"/>
    <lineage>
        <taxon>Bacteria</taxon>
        <taxon>Pseudomonadati</taxon>
        <taxon>Planctomycetota</taxon>
        <taxon>Planctomycetia</taxon>
        <taxon>Gemmatales</taxon>
        <taxon>Gemmataceae</taxon>
        <taxon>Fimbriiglobus</taxon>
    </lineage>
</organism>
<dbReference type="OrthoDB" id="248316at2"/>
<feature type="region of interest" description="Disordered" evidence="1">
    <location>
        <begin position="102"/>
        <end position="133"/>
    </location>
</feature>
<evidence type="ECO:0000313" key="3">
    <source>
        <dbReference type="Proteomes" id="UP000214646"/>
    </source>
</evidence>
<feature type="region of interest" description="Disordered" evidence="1">
    <location>
        <begin position="19"/>
        <end position="40"/>
    </location>
</feature>
<dbReference type="RefSeq" id="WP_088260702.1">
    <property type="nucleotide sequence ID" value="NZ_NIDE01000020.1"/>
</dbReference>